<proteinExistence type="predicted"/>
<dbReference type="Proteomes" id="UP001304534">
    <property type="component" value="Chromosome"/>
</dbReference>
<dbReference type="EMBL" id="CP103840">
    <property type="protein sequence ID" value="WOB27694.1"/>
    <property type="molecule type" value="Genomic_DNA"/>
</dbReference>
<name>A0ABZ0DH63_9XANT</name>
<accession>A0ABZ0DH63</accession>
<evidence type="ECO:0000313" key="1">
    <source>
        <dbReference type="EMBL" id="WOB27694.1"/>
    </source>
</evidence>
<gene>
    <name evidence="1" type="ORF">NYR99_07135</name>
</gene>
<keyword evidence="2" id="KW-1185">Reference proteome</keyword>
<reference evidence="1 2" key="1">
    <citation type="submission" date="2022-08" db="EMBL/GenBank/DDBJ databases">
        <title>Whole genome sequencing-based tracing of a 2022 introduction and outbreak of Xanthomonas hortorum pv. pelargonii.</title>
        <authorList>
            <person name="Iruegas-Bocardo F."/>
            <person name="Weisberg A.K."/>
            <person name="Riutta E.R."/>
            <person name="Kilday K."/>
            <person name="Bonkowski J.C."/>
            <person name="Creswell T."/>
            <person name="Daughtrey M.L."/>
            <person name="Rane K."/>
            <person name="Grunwald N.J."/>
            <person name="Chang J.H."/>
            <person name="Putnam M.L."/>
        </authorList>
    </citation>
    <scope>NUCLEOTIDE SEQUENCE [LARGE SCALE GENOMIC DNA]</scope>
    <source>
        <strain evidence="1 2">22-325</strain>
    </source>
</reference>
<evidence type="ECO:0000313" key="2">
    <source>
        <dbReference type="Proteomes" id="UP001304534"/>
    </source>
</evidence>
<organism evidence="1 2">
    <name type="scientific">Xanthomonas dyei</name>
    <dbReference type="NCBI Taxonomy" id="743699"/>
    <lineage>
        <taxon>Bacteria</taxon>
        <taxon>Pseudomonadati</taxon>
        <taxon>Pseudomonadota</taxon>
        <taxon>Gammaproteobacteria</taxon>
        <taxon>Lysobacterales</taxon>
        <taxon>Lysobacteraceae</taxon>
        <taxon>Xanthomonas</taxon>
    </lineage>
</organism>
<protein>
    <submittedName>
        <fullName evidence="1">Uncharacterized protein</fullName>
    </submittedName>
</protein>
<sequence length="119" mass="13099">MPEFSALTEADPVYKLLQLFAARELLIRQRANDKAQQTMPAFATGTNLDHLGALFGVARLVLDPGQSDAGVPPAFESDVDFRRRRIQLAHEVSVLRVPGTPTCGICLARRPCHGRHPKI</sequence>